<dbReference type="InParanoid" id="A0A409WKI4"/>
<reference evidence="1 2" key="1">
    <citation type="journal article" date="2018" name="Evol. Lett.">
        <title>Horizontal gene cluster transfer increased hallucinogenic mushroom diversity.</title>
        <authorList>
            <person name="Reynolds H.T."/>
            <person name="Vijayakumar V."/>
            <person name="Gluck-Thaler E."/>
            <person name="Korotkin H.B."/>
            <person name="Matheny P.B."/>
            <person name="Slot J.C."/>
        </authorList>
    </citation>
    <scope>NUCLEOTIDE SEQUENCE [LARGE SCALE GENOMIC DNA]</scope>
    <source>
        <strain evidence="1 2">SRW20</strain>
    </source>
</reference>
<keyword evidence="2" id="KW-1185">Reference proteome</keyword>
<evidence type="ECO:0000313" key="1">
    <source>
        <dbReference type="EMBL" id="PPQ79002.1"/>
    </source>
</evidence>
<organism evidence="1 2">
    <name type="scientific">Gymnopilus dilepis</name>
    <dbReference type="NCBI Taxonomy" id="231916"/>
    <lineage>
        <taxon>Eukaryota</taxon>
        <taxon>Fungi</taxon>
        <taxon>Dikarya</taxon>
        <taxon>Basidiomycota</taxon>
        <taxon>Agaricomycotina</taxon>
        <taxon>Agaricomycetes</taxon>
        <taxon>Agaricomycetidae</taxon>
        <taxon>Agaricales</taxon>
        <taxon>Agaricineae</taxon>
        <taxon>Hymenogastraceae</taxon>
        <taxon>Gymnopilus</taxon>
    </lineage>
</organism>
<evidence type="ECO:0000313" key="2">
    <source>
        <dbReference type="Proteomes" id="UP000284706"/>
    </source>
</evidence>
<dbReference type="EMBL" id="NHYE01005024">
    <property type="protein sequence ID" value="PPQ79002.1"/>
    <property type="molecule type" value="Genomic_DNA"/>
</dbReference>
<protein>
    <submittedName>
        <fullName evidence="1">Uncharacterized protein</fullName>
    </submittedName>
</protein>
<proteinExistence type="predicted"/>
<comment type="caution">
    <text evidence="1">The sequence shown here is derived from an EMBL/GenBank/DDBJ whole genome shotgun (WGS) entry which is preliminary data.</text>
</comment>
<dbReference type="AlphaFoldDB" id="A0A409WKI4"/>
<dbReference type="Proteomes" id="UP000284706">
    <property type="component" value="Unassembled WGS sequence"/>
</dbReference>
<gene>
    <name evidence="1" type="ORF">CVT26_003961</name>
</gene>
<name>A0A409WKI4_9AGAR</name>
<sequence>MDLFFKNQYIDKAPDSTSARARTDFYTTWMLIAKHDCVHHKAKSIAPLNGSMNRCLKELILKIGNSLLDYETPSIGPLR</sequence>
<accession>A0A409WKI4</accession>